<evidence type="ECO:0000313" key="3">
    <source>
        <dbReference type="EMBL" id="KAF1023032.1"/>
    </source>
</evidence>
<accession>A0A7V8FR56</accession>
<dbReference type="SUPFAM" id="SSF56059">
    <property type="entry name" value="Glutathione synthetase ATP-binding domain-like"/>
    <property type="match status" value="1"/>
</dbReference>
<name>A0A7V8FR56_9BURK</name>
<sequence>MPDASVHHRSSGSVPAERLAVAYLPEATTPPHEREVHANLARRLAMLMGYDDAGEQQPAAPGRALAGTAARRYWIPAATLDQPAQVRALGIRRETDFFGGVVPAPFVASKIITHDLVDEQAEAVRGWSAAFARRVAPVVLNGFSVFTHEDALRAGRLLLQDGPVRLKPAHARGGRGQRTVEDMRALNVALDAIDAQDLRDGLVVEEELEDIVTFSVGQLRLPGLTASYSGTQRLTTDNRGELVYGGSDLDVVVGGFDALLAQTLPADVHRAVESARRYDQAASDCFEGLLASRRNYDVVIGRNGRGRRKCGVLEQSWRIGGASGAEVAAVSAAQPQPQLDRE</sequence>
<dbReference type="Pfam" id="PF11379">
    <property type="entry name" value="DUF3182"/>
    <property type="match status" value="1"/>
</dbReference>
<keyword evidence="1" id="KW-0067">ATP-binding</keyword>
<dbReference type="EMBL" id="WNDQ01000007">
    <property type="protein sequence ID" value="KAF1023032.1"/>
    <property type="molecule type" value="Genomic_DNA"/>
</dbReference>
<comment type="caution">
    <text evidence="3">The sequence shown here is derived from an EMBL/GenBank/DDBJ whole genome shotgun (WGS) entry which is preliminary data.</text>
</comment>
<dbReference type="InterPro" id="IPR011761">
    <property type="entry name" value="ATP-grasp"/>
</dbReference>
<keyword evidence="1" id="KW-0547">Nucleotide-binding</keyword>
<evidence type="ECO:0000259" key="2">
    <source>
        <dbReference type="PROSITE" id="PS50975"/>
    </source>
</evidence>
<proteinExistence type="predicted"/>
<evidence type="ECO:0000256" key="1">
    <source>
        <dbReference type="PROSITE-ProRule" id="PRU00409"/>
    </source>
</evidence>
<dbReference type="Proteomes" id="UP000461670">
    <property type="component" value="Unassembled WGS sequence"/>
</dbReference>
<dbReference type="PROSITE" id="PS50975">
    <property type="entry name" value="ATP_GRASP"/>
    <property type="match status" value="1"/>
</dbReference>
<dbReference type="InterPro" id="IPR021519">
    <property type="entry name" value="DUF3182"/>
</dbReference>
<gene>
    <name evidence="3" type="ORF">GAK30_00722</name>
</gene>
<dbReference type="GO" id="GO:0046872">
    <property type="term" value="F:metal ion binding"/>
    <property type="evidence" value="ECO:0007669"/>
    <property type="project" value="InterPro"/>
</dbReference>
<reference evidence="4" key="1">
    <citation type="journal article" date="2020" name="MBio">
        <title>Horizontal gene transfer to a defensive symbiont with a reduced genome amongst a multipartite beetle microbiome.</title>
        <authorList>
            <person name="Waterworth S.C."/>
            <person name="Florez L.V."/>
            <person name="Rees E.R."/>
            <person name="Hertweck C."/>
            <person name="Kaltenpoth M."/>
            <person name="Kwan J.C."/>
        </authorList>
    </citation>
    <scope>NUCLEOTIDE SEQUENCE [LARGE SCALE GENOMIC DNA]</scope>
</reference>
<dbReference type="AlphaFoldDB" id="A0A7V8FR56"/>
<dbReference type="GO" id="GO:0005524">
    <property type="term" value="F:ATP binding"/>
    <property type="evidence" value="ECO:0007669"/>
    <property type="project" value="UniProtKB-UniRule"/>
</dbReference>
<protein>
    <recommendedName>
        <fullName evidence="2">ATP-grasp domain-containing protein</fullName>
    </recommendedName>
</protein>
<organism evidence="3 4">
    <name type="scientific">Paracidovorax wautersii</name>
    <dbReference type="NCBI Taxonomy" id="1177982"/>
    <lineage>
        <taxon>Bacteria</taxon>
        <taxon>Pseudomonadati</taxon>
        <taxon>Pseudomonadota</taxon>
        <taxon>Betaproteobacteria</taxon>
        <taxon>Burkholderiales</taxon>
        <taxon>Comamonadaceae</taxon>
        <taxon>Paracidovorax</taxon>
    </lineage>
</organism>
<feature type="domain" description="ATP-grasp" evidence="2">
    <location>
        <begin position="129"/>
        <end position="341"/>
    </location>
</feature>
<evidence type="ECO:0000313" key="4">
    <source>
        <dbReference type="Proteomes" id="UP000461670"/>
    </source>
</evidence>